<evidence type="ECO:0000313" key="3">
    <source>
        <dbReference type="EMBL" id="MDT0616398.1"/>
    </source>
</evidence>
<keyword evidence="4" id="KW-1185">Reference proteome</keyword>
<protein>
    <submittedName>
        <fullName evidence="3">UTRA domain-containing protein</fullName>
    </submittedName>
</protein>
<dbReference type="Gene3D" id="3.40.1410.10">
    <property type="entry name" value="Chorismate lyase-like"/>
    <property type="match status" value="1"/>
</dbReference>
<sequence length="188" mass="20828">MTRSNTRHAWEKARVRKPLAERKATGATEHDTGLKKQDLVFTAVYRETEACSHLAKIFGVSPGTALVERSYRTQHVDERHTLGIVRSYLVREDIAQNQELLDSRNEPWPGGTQSQLATVGIEFAKITEHVTARSATPAEAVELGIGTSDPVLHIEKVAQDPTGRVVEVAHIALAGDRTRLEFTTPLDR</sequence>
<dbReference type="PANTHER" id="PTHR44846:SF17">
    <property type="entry name" value="GNTR-FAMILY TRANSCRIPTIONAL REGULATOR"/>
    <property type="match status" value="1"/>
</dbReference>
<dbReference type="InterPro" id="IPR011663">
    <property type="entry name" value="UTRA"/>
</dbReference>
<reference evidence="3" key="1">
    <citation type="submission" date="2024-05" db="EMBL/GenBank/DDBJ databases">
        <title>30 novel species of actinomycetes from the DSMZ collection.</title>
        <authorList>
            <person name="Nouioui I."/>
        </authorList>
    </citation>
    <scope>NUCLEOTIDE SEQUENCE</scope>
    <source>
        <strain evidence="3">DSM 40712</strain>
    </source>
</reference>
<dbReference type="SUPFAM" id="SSF64288">
    <property type="entry name" value="Chorismate lyase-like"/>
    <property type="match status" value="1"/>
</dbReference>
<accession>A0ABU3B2L3</accession>
<feature type="compositionally biased region" description="Basic and acidic residues" evidence="1">
    <location>
        <begin position="8"/>
        <end position="32"/>
    </location>
</feature>
<gene>
    <name evidence="3" type="ORF">RM812_40615</name>
</gene>
<evidence type="ECO:0000313" key="4">
    <source>
        <dbReference type="Proteomes" id="UP001180724"/>
    </source>
</evidence>
<dbReference type="SMART" id="SM00866">
    <property type="entry name" value="UTRA"/>
    <property type="match status" value="1"/>
</dbReference>
<dbReference type="Pfam" id="PF07702">
    <property type="entry name" value="UTRA"/>
    <property type="match status" value="1"/>
</dbReference>
<organism evidence="3 4">
    <name type="scientific">Streptomyces lancefieldiae</name>
    <dbReference type="NCBI Taxonomy" id="3075520"/>
    <lineage>
        <taxon>Bacteria</taxon>
        <taxon>Bacillati</taxon>
        <taxon>Actinomycetota</taxon>
        <taxon>Actinomycetes</taxon>
        <taxon>Kitasatosporales</taxon>
        <taxon>Streptomycetaceae</taxon>
        <taxon>Streptomyces</taxon>
    </lineage>
</organism>
<evidence type="ECO:0000256" key="1">
    <source>
        <dbReference type="SAM" id="MobiDB-lite"/>
    </source>
</evidence>
<dbReference type="EMBL" id="JAVRFH010000137">
    <property type="protein sequence ID" value="MDT0616398.1"/>
    <property type="molecule type" value="Genomic_DNA"/>
</dbReference>
<proteinExistence type="predicted"/>
<dbReference type="PANTHER" id="PTHR44846">
    <property type="entry name" value="MANNOSYL-D-GLYCERATE TRANSPORT/METABOLISM SYSTEM REPRESSOR MNGR-RELATED"/>
    <property type="match status" value="1"/>
</dbReference>
<dbReference type="RefSeq" id="WP_311585807.1">
    <property type="nucleotide sequence ID" value="NZ_JAVRFH010000137.1"/>
</dbReference>
<name>A0ABU3B2L3_9ACTN</name>
<feature type="domain" description="UbiC transcription regulator-associated" evidence="2">
    <location>
        <begin position="34"/>
        <end position="179"/>
    </location>
</feature>
<evidence type="ECO:0000259" key="2">
    <source>
        <dbReference type="SMART" id="SM00866"/>
    </source>
</evidence>
<feature type="region of interest" description="Disordered" evidence="1">
    <location>
        <begin position="1"/>
        <end position="32"/>
    </location>
</feature>
<dbReference type="InterPro" id="IPR028978">
    <property type="entry name" value="Chorismate_lyase_/UTRA_dom_sf"/>
</dbReference>
<comment type="caution">
    <text evidence="3">The sequence shown here is derived from an EMBL/GenBank/DDBJ whole genome shotgun (WGS) entry which is preliminary data.</text>
</comment>
<dbReference type="Proteomes" id="UP001180724">
    <property type="component" value="Unassembled WGS sequence"/>
</dbReference>
<dbReference type="InterPro" id="IPR050679">
    <property type="entry name" value="Bact_HTH_transcr_reg"/>
</dbReference>